<evidence type="ECO:0000256" key="3">
    <source>
        <dbReference type="ARBA" id="ARBA00022989"/>
    </source>
</evidence>
<dbReference type="InterPro" id="IPR036034">
    <property type="entry name" value="PDZ_sf"/>
</dbReference>
<protein>
    <submittedName>
        <fullName evidence="7">PDZ domain-containing protein</fullName>
    </submittedName>
</protein>
<dbReference type="SUPFAM" id="SSF50156">
    <property type="entry name" value="PDZ domain-like"/>
    <property type="match status" value="1"/>
</dbReference>
<feature type="region of interest" description="Disordered" evidence="5">
    <location>
        <begin position="378"/>
        <end position="450"/>
    </location>
</feature>
<evidence type="ECO:0000256" key="2">
    <source>
        <dbReference type="ARBA" id="ARBA00022692"/>
    </source>
</evidence>
<dbReference type="SUPFAM" id="SSF81338">
    <property type="entry name" value="Aquaporin-like"/>
    <property type="match status" value="1"/>
</dbReference>
<organism evidence="6 7">
    <name type="scientific">Meloidogyne javanica</name>
    <name type="common">Root-knot nematode worm</name>
    <dbReference type="NCBI Taxonomy" id="6303"/>
    <lineage>
        <taxon>Eukaryota</taxon>
        <taxon>Metazoa</taxon>
        <taxon>Ecdysozoa</taxon>
        <taxon>Nematoda</taxon>
        <taxon>Chromadorea</taxon>
        <taxon>Rhabditida</taxon>
        <taxon>Tylenchina</taxon>
        <taxon>Tylenchomorpha</taxon>
        <taxon>Tylenchoidea</taxon>
        <taxon>Meloidogynidae</taxon>
        <taxon>Meloidogyninae</taxon>
        <taxon>Meloidogyne</taxon>
        <taxon>Meloidogyne incognita group</taxon>
    </lineage>
</organism>
<dbReference type="Gene3D" id="2.30.42.10">
    <property type="match status" value="1"/>
</dbReference>
<name>A0A915LBJ1_MELJA</name>
<evidence type="ECO:0000256" key="5">
    <source>
        <dbReference type="SAM" id="MobiDB-lite"/>
    </source>
</evidence>
<dbReference type="GO" id="GO:0016020">
    <property type="term" value="C:membrane"/>
    <property type="evidence" value="ECO:0007669"/>
    <property type="project" value="UniProtKB-SubCell"/>
</dbReference>
<dbReference type="InterPro" id="IPR040264">
    <property type="entry name" value="T15H9.4-like"/>
</dbReference>
<sequence length="450" mass="49377">MASSLSFEQLKVTINSSPESALSRTDVEHQFKLLREHISSLDIETVTQVGYCKQVAPDPRGPPKEEDEMEDVHVPLPDFAIKCSCQLVAPDPRDIYERWLIKQCKLNGKFFCKLSAEFIGTLLLTFIGSLSGLNIISNSNDVLHAAFAHGLTVFALVSSFGHIRKSQLTSDRHCDSELLKSSDVDDSSGRRLVEQRGVAIVGLSVRRCNIIKAVDFCLLSLKLTAVPVPAAAFFCVTSFQQIFCLALICNVNTWVNHRSERPSHSSVHRAQNRGNVTICGTEAGSIADGNFHYGDVITRVNGKKVDDTKSVKAAILEGINNNNLTIRVARPIPKVSSDSLPADVTKIIQKNMNFHRHNHKYSAAITSAERDAPTSFIGRVTGRGGSSQRSSRRSSLEVSSARVTIQRPSKGDVKDIPTDTTADLKRTPPRPGSQPDDSLTKSLENVIFDE</sequence>
<evidence type="ECO:0000313" key="7">
    <source>
        <dbReference type="WBParaSite" id="scaffold10120_cov208.g14532"/>
    </source>
</evidence>
<keyword evidence="4" id="KW-0472">Membrane</keyword>
<dbReference type="GO" id="GO:0015267">
    <property type="term" value="F:channel activity"/>
    <property type="evidence" value="ECO:0007669"/>
    <property type="project" value="InterPro"/>
</dbReference>
<dbReference type="InterPro" id="IPR000425">
    <property type="entry name" value="MIP"/>
</dbReference>
<evidence type="ECO:0000313" key="6">
    <source>
        <dbReference type="Proteomes" id="UP000887561"/>
    </source>
</evidence>
<reference evidence="7" key="1">
    <citation type="submission" date="2022-11" db="UniProtKB">
        <authorList>
            <consortium name="WormBaseParasite"/>
        </authorList>
    </citation>
    <scope>IDENTIFICATION</scope>
</reference>
<dbReference type="PANTHER" id="PTHR31327">
    <property type="entry name" value="SPERM MEIOSIS PDZ DOMAIN CONTAINING PROTEINS-RELATED"/>
    <property type="match status" value="1"/>
</dbReference>
<dbReference type="Proteomes" id="UP000887561">
    <property type="component" value="Unplaced"/>
</dbReference>
<dbReference type="Gene3D" id="1.20.1080.10">
    <property type="entry name" value="Glycerol uptake facilitator protein"/>
    <property type="match status" value="1"/>
</dbReference>
<proteinExistence type="predicted"/>
<keyword evidence="6" id="KW-1185">Reference proteome</keyword>
<feature type="compositionally biased region" description="Basic and acidic residues" evidence="5">
    <location>
        <begin position="409"/>
        <end position="426"/>
    </location>
</feature>
<dbReference type="Pfam" id="PF00230">
    <property type="entry name" value="MIP"/>
    <property type="match status" value="1"/>
</dbReference>
<keyword evidence="2" id="KW-0812">Transmembrane</keyword>
<dbReference type="WBParaSite" id="scaffold10120_cov208.g14532">
    <property type="protein sequence ID" value="scaffold10120_cov208.g14532"/>
    <property type="gene ID" value="scaffold10120_cov208.g14532"/>
</dbReference>
<keyword evidence="3" id="KW-1133">Transmembrane helix</keyword>
<accession>A0A915LBJ1</accession>
<evidence type="ECO:0000256" key="4">
    <source>
        <dbReference type="ARBA" id="ARBA00023136"/>
    </source>
</evidence>
<dbReference type="AlphaFoldDB" id="A0A915LBJ1"/>
<comment type="subcellular location">
    <subcellularLocation>
        <location evidence="1">Membrane</location>
        <topology evidence="1">Multi-pass membrane protein</topology>
    </subcellularLocation>
</comment>
<evidence type="ECO:0000256" key="1">
    <source>
        <dbReference type="ARBA" id="ARBA00004141"/>
    </source>
</evidence>
<dbReference type="InterPro" id="IPR023271">
    <property type="entry name" value="Aquaporin-like"/>
</dbReference>